<evidence type="ECO:0000313" key="1">
    <source>
        <dbReference type="EMBL" id="PXW94371.1"/>
    </source>
</evidence>
<dbReference type="OrthoDB" id="8563173at2"/>
<organism evidence="1 2">
    <name type="scientific">Sphaerotilus hippei</name>
    <dbReference type="NCBI Taxonomy" id="744406"/>
    <lineage>
        <taxon>Bacteria</taxon>
        <taxon>Pseudomonadati</taxon>
        <taxon>Pseudomonadota</taxon>
        <taxon>Betaproteobacteria</taxon>
        <taxon>Burkholderiales</taxon>
        <taxon>Sphaerotilaceae</taxon>
        <taxon>Sphaerotilus</taxon>
    </lineage>
</organism>
<proteinExistence type="predicted"/>
<keyword evidence="2" id="KW-1185">Reference proteome</keyword>
<gene>
    <name evidence="1" type="ORF">C7444_11470</name>
</gene>
<evidence type="ECO:0000313" key="2">
    <source>
        <dbReference type="Proteomes" id="UP000247811"/>
    </source>
</evidence>
<dbReference type="RefSeq" id="WP_110401557.1">
    <property type="nucleotide sequence ID" value="NZ_QJJS01000014.1"/>
</dbReference>
<dbReference type="AlphaFoldDB" id="A0A318H8L0"/>
<accession>A0A318H8L0</accession>
<reference evidence="1 2" key="1">
    <citation type="submission" date="2018-05" db="EMBL/GenBank/DDBJ databases">
        <title>Genomic Encyclopedia of Type Strains, Phase IV (KMG-IV): sequencing the most valuable type-strain genomes for metagenomic binning, comparative biology and taxonomic classification.</title>
        <authorList>
            <person name="Goeker M."/>
        </authorList>
    </citation>
    <scope>NUCLEOTIDE SEQUENCE [LARGE SCALE GENOMIC DNA]</scope>
    <source>
        <strain evidence="1 2">DSM 566</strain>
    </source>
</reference>
<comment type="caution">
    <text evidence="1">The sequence shown here is derived from an EMBL/GenBank/DDBJ whole genome shotgun (WGS) entry which is preliminary data.</text>
</comment>
<protein>
    <submittedName>
        <fullName evidence="1">Uncharacterized protein</fullName>
    </submittedName>
</protein>
<name>A0A318H8L0_9BURK</name>
<dbReference type="Proteomes" id="UP000247811">
    <property type="component" value="Unassembled WGS sequence"/>
</dbReference>
<sequence>MDWSRPRSGALTYAAGHFPLAKAFMFRMWCEWAAQREAVPPPDLSGACKYGSLLMCRLFGGSIRGHYQHQYNDIDGLHLDLSHDAADVAAMRDPYLHEPLYFAIPEGQQALQGCLPRVDAWVLRYLDERLASPLCLSSGSGSRRHADRRA</sequence>
<dbReference type="EMBL" id="QJJS01000014">
    <property type="protein sequence ID" value="PXW94371.1"/>
    <property type="molecule type" value="Genomic_DNA"/>
</dbReference>